<gene>
    <name evidence="2" type="ORF">C4B24_00915</name>
</gene>
<proteinExistence type="predicted"/>
<feature type="transmembrane region" description="Helical" evidence="1">
    <location>
        <begin position="964"/>
        <end position="985"/>
    </location>
</feature>
<comment type="caution">
    <text evidence="2">The sequence shown here is derived from an EMBL/GenBank/DDBJ whole genome shotgun (WGS) entry which is preliminary data.</text>
</comment>
<sequence length="990" mass="114919">MKKILKYISTLFLLCVPFFIFGYFYSIGNSSKDKITTFNSEMRSLSSKNISSSSYASSFKTFMEKTRKNGGHALYSIYKAIGDNSVLNENDALKLNEGDKKDLLIKLKYKNKEYVNKNLVGLKNSLNLSSSNFDGINLMDLDFMSILKNLQSLTIKDNSTNSNDSLQIMDKNDFTWINNLSDLEYIKIINYPKNSLSKPISMSENIFTSRKLINIDLSKVLYFDGVIKSMFNGFNEDQFWYANKPKGFELKLSRNNISQGKLINTDVKIEQNGGIILTKKIGSQIHFLNLKNNDQKYISIDDIKYPKVLYENSFMWDVPLNILSKVKYCNPVNGGYYTILKPNNVRVSKTIIPDLYIKTKQQANLLFNKSINLETDISKMNSEESFKLLGDVIYLDGLSKSRFLQNNMLYWDIDPKEIKFASSDLKHFWTNSKLLTKEDFEKYNISYYRNISSLKNWHKLLINNNSFASNPNQKVFYNNAIELKPYFNNNISKYMFPLSVYKEIMPNSIDKFKYYSQKDGVIFSSLNLLKKSGLDIKDFIELPEVPMTQNLNIDKDIKNRLYNIVKHKDVIDFISKNINSSDYIKKMIQHPFVNIDGKNIGLFLRENKFYFQFPISKIKYIISENGVKKYYTNWELIPSNLKDKSKIYISHRSFLPRIKKIIHPSIVDASHYTISIMSNNQSFVINVGLNNGKLIWDFRDKNISIEDIKFVDADGNYYAMSIDEIMKKYNVLPTGLSTVIKEKNIQISNLEKSSLLKPFFNKGNFDLIMSNEYIVVDNVKYFRKINDSNIHWLSKNGVLMDISKIHYQFITTSIKGKTETNQFYTSIKNAKYFSNNFPLNLREIQSYTETLFKPDIKKINPPTSINQKLKIHDGLKKIIFNAINDKDSNSGLVWSISNDDLVKRIKFMSKNINNEVEYYTTIPKVNFDENKEWSDVKADISNLGAKKREEKKDLILDNNLPIKIFAFIFIGLISILALASIYILIKKKRG</sequence>
<reference evidence="2 3" key="1">
    <citation type="submission" date="2018-02" db="EMBL/GenBank/DDBJ databases">
        <title>Mycoplasma marinum and Mycoplasma todarodis sp. nov., moderately halophilic and psychrotolerant mycoplasmas isolated from cephalopods.</title>
        <authorList>
            <person name="Viver T."/>
        </authorList>
    </citation>
    <scope>NUCLEOTIDE SEQUENCE [LARGE SCALE GENOMIC DNA]</scope>
    <source>
        <strain evidence="2 3">PE</strain>
    </source>
</reference>
<dbReference type="Proteomes" id="UP000294192">
    <property type="component" value="Unassembled WGS sequence"/>
</dbReference>
<dbReference type="RefSeq" id="WP_131598444.1">
    <property type="nucleotide sequence ID" value="NZ_PSZO01000003.1"/>
</dbReference>
<organism evidence="2 3">
    <name type="scientific">Mycoplasma marinum</name>
    <dbReference type="NCBI Taxonomy" id="1937190"/>
    <lineage>
        <taxon>Bacteria</taxon>
        <taxon>Bacillati</taxon>
        <taxon>Mycoplasmatota</taxon>
        <taxon>Mollicutes</taxon>
        <taxon>Mycoplasmataceae</taxon>
        <taxon>Mycoplasma</taxon>
    </lineage>
</organism>
<evidence type="ECO:0000256" key="1">
    <source>
        <dbReference type="SAM" id="Phobius"/>
    </source>
</evidence>
<evidence type="ECO:0000313" key="3">
    <source>
        <dbReference type="Proteomes" id="UP000294192"/>
    </source>
</evidence>
<protein>
    <submittedName>
        <fullName evidence="2">Uncharacterized protein</fullName>
    </submittedName>
</protein>
<dbReference type="OrthoDB" id="9801978at2"/>
<keyword evidence="1" id="KW-0812">Transmembrane</keyword>
<feature type="transmembrane region" description="Helical" evidence="1">
    <location>
        <begin position="7"/>
        <end position="25"/>
    </location>
</feature>
<dbReference type="EMBL" id="PSZO01000003">
    <property type="protein sequence ID" value="TCG11700.1"/>
    <property type="molecule type" value="Genomic_DNA"/>
</dbReference>
<keyword evidence="1" id="KW-0472">Membrane</keyword>
<evidence type="ECO:0000313" key="2">
    <source>
        <dbReference type="EMBL" id="TCG11700.1"/>
    </source>
</evidence>
<keyword evidence="1" id="KW-1133">Transmembrane helix</keyword>
<dbReference type="AlphaFoldDB" id="A0A4R0XV43"/>
<name>A0A4R0XV43_9MOLU</name>
<accession>A0A4R0XV43</accession>
<keyword evidence="3" id="KW-1185">Reference proteome</keyword>